<evidence type="ECO:0000313" key="5">
    <source>
        <dbReference type="EMBL" id="KZS88515.1"/>
    </source>
</evidence>
<dbReference type="InterPro" id="IPR056884">
    <property type="entry name" value="NPHP3-like_N"/>
</dbReference>
<dbReference type="SMART" id="SM00320">
    <property type="entry name" value="WD40"/>
    <property type="match status" value="12"/>
</dbReference>
<dbReference type="InterPro" id="IPR019775">
    <property type="entry name" value="WD40_repeat_CS"/>
</dbReference>
<dbReference type="InterPro" id="IPR027417">
    <property type="entry name" value="P-loop_NTPase"/>
</dbReference>
<organism evidence="5 6">
    <name type="scientific">Sistotremastrum niveocremeum HHB9708</name>
    <dbReference type="NCBI Taxonomy" id="1314777"/>
    <lineage>
        <taxon>Eukaryota</taxon>
        <taxon>Fungi</taxon>
        <taxon>Dikarya</taxon>
        <taxon>Basidiomycota</taxon>
        <taxon>Agaricomycotina</taxon>
        <taxon>Agaricomycetes</taxon>
        <taxon>Sistotremastrales</taxon>
        <taxon>Sistotremastraceae</taxon>
        <taxon>Sertulicium</taxon>
        <taxon>Sertulicium niveocremeum</taxon>
    </lineage>
</organism>
<feature type="domain" description="Nephrocystin 3-like N-terminal" evidence="4">
    <location>
        <begin position="486"/>
        <end position="623"/>
    </location>
</feature>
<dbReference type="SUPFAM" id="SSF52540">
    <property type="entry name" value="P-loop containing nucleoside triphosphate hydrolases"/>
    <property type="match status" value="1"/>
</dbReference>
<feature type="repeat" description="WD" evidence="3">
    <location>
        <begin position="1255"/>
        <end position="1277"/>
    </location>
</feature>
<feature type="repeat" description="WD" evidence="3">
    <location>
        <begin position="1203"/>
        <end position="1235"/>
    </location>
</feature>
<feature type="repeat" description="WD" evidence="3">
    <location>
        <begin position="1377"/>
        <end position="1409"/>
    </location>
</feature>
<feature type="repeat" description="WD" evidence="3">
    <location>
        <begin position="986"/>
        <end position="1020"/>
    </location>
</feature>
<dbReference type="PROSITE" id="PS50294">
    <property type="entry name" value="WD_REPEATS_REGION"/>
    <property type="match status" value="6"/>
</dbReference>
<dbReference type="SUPFAM" id="SSF49562">
    <property type="entry name" value="C2 domain (Calcium/lipid-binding domain, CaLB)"/>
    <property type="match status" value="1"/>
</dbReference>
<accession>A0A164P9Z9</accession>
<dbReference type="PANTHER" id="PTHR19848:SF8">
    <property type="entry name" value="F-BOX AND WD REPEAT DOMAIN CONTAINING 7"/>
    <property type="match status" value="1"/>
</dbReference>
<dbReference type="Pfam" id="PF00400">
    <property type="entry name" value="WD40"/>
    <property type="match status" value="9"/>
</dbReference>
<dbReference type="InterPro" id="IPR001680">
    <property type="entry name" value="WD40_rpt"/>
</dbReference>
<dbReference type="InterPro" id="IPR036322">
    <property type="entry name" value="WD40_repeat_dom_sf"/>
</dbReference>
<gene>
    <name evidence="5" type="ORF">SISNIDRAFT_552573</name>
</gene>
<dbReference type="Gene3D" id="2.130.10.10">
    <property type="entry name" value="YVTN repeat-like/Quinoprotein amine dehydrogenase"/>
    <property type="match status" value="5"/>
</dbReference>
<evidence type="ECO:0000256" key="2">
    <source>
        <dbReference type="ARBA" id="ARBA00022737"/>
    </source>
</evidence>
<dbReference type="InterPro" id="IPR020472">
    <property type="entry name" value="WD40_PAC1"/>
</dbReference>
<sequence length="1667" mass="183821">MDEQNGAKKTSESKQQLEVFEIRGDHFPITHSQTCNVVTRKSKYYVTLGSEKGNTQRSKRALAYGPTPEWTESFVIKNIREFIIVKIYQKHSMGKDTLLGEVKEEIASLKSILRSRTETTNISDAHHWTKAKSLTLSRKNAGDLLPILSFRFSITEQENKDHRNEPAINLPVDQNKPNDLLRSDEGNEVLGDNHITKAKETIALTATRSEPGTPTGPSSMSESKATLVGDDEMKDVVSAAQNALLTLRKKTSPTSQIASDDVDAVGDAVGSIIPVAESVGTLLDKVGVFVDLVQRMAEVHPYAKLAWAVLSVPFTMLQAQIERDKKLKELAQAINGAYAILTRLQSAQNIGAHYQNEIVTRLVMHTMKCGTFICEECSKHQSFVGRAATNFISLTDVRMKEFKDGFDDLRRELSQAVTVEDLLEDQRNGATVRDLAIHTLHYVDGAGFVPSKACLQGTRTALIEDISKWVKEGTSASDSGLGPKPTGASLFWLTGFAGSGKSSIANTIAEKFSVGSDRCLGSSFFFDTSKSVERRAEDIFSNIARDLAGFNPEFKNALVGIIANNPDLKGTSSVRRQFEQLVLEPAKKVAFPGNVLIVVDALDECGCDAEDERRDFLRILCSRSLTHRPSANDTSIASQVPNISDLPSNFRIFLTSRPEKEFEDLFAQSPNLTRRDLQEELAEQNIVDINTSGSEGQVDVDNDEATENLGYFRSVLGRVLCVQDPLNISDLQSLRPQEEDESHTKFFLEHMGSLLSGVSTNEPIRAVHTSFRDFLFDSTRSGKYHIDPAEQDQILAEACLRVLNEQLKFNLCDIQSSYLAHDAERVKDAKAILRDGGSGVLIYASVFWSNHLAKTSYNEELAVLLHTFTEHQFLYWLELLGAIGEIYVAWGAMRTLIEWTANKNNKLSEFGKDAQKFISNFSDVIARSPPHLYISALPLAPRSSLISQQYLSQFSGILDVQEGKQQSWSPIDRTFGDRGDFETKDITSITYSPDGTILIAVAWTGLVWLWNPSTGQSIASFAGFEKSHARITEISPDGRYFAIGSEEGEIVLHDMKTHAVLWGPESVGGGKVSCIRFSPDVLFVCAGTEQAYMGTWDVATGAKLGAGADPGVQVKLHSESGHYMTISQDTTLVACSPSGESLVLFSHDDGSRKWSNRREIATFTERASCLAFSPKRDRLVSGQRLGAVKIWDVRSGNQLFDYHTQHTNLISALAFACDSSFFLSSSEDLTVQVWSGAGAPIGKALSTSGKVTRFIAIAQDAKSFATSGNDGSIYIWDRAVVEQSSLLIAKQDSQLPFPSIITISEDAKHLYGACSDHSIREFDMESGAEIGPPIRGHRSTINHLAISPDGSQLVSCSSDQTIQIWDIKARLRACDPLEGHTSFVWAIAFSRDGIRLLSCSGDQTIRIWDTATWALIGEPLKGHTDDVRAAVFFDNAARIVSGSDDLTLRIWDAESGDQIGEPLKLHHSLISAIAISLKEDIIASGYFDGVILLWDPSFMGSTLEIRHTLYHGTDIVQSVTFSADGTRLLSASTDNTICLWDVSTGNLIGKPFEGHSGQVNRVLFLKASGLISSSDDGSIRIWDIEAKSLEPKSEVDLQASFPRIDRDGWVHSDDDPPKLLLWLPPHYRPGFQWGRCRKVIGCEPVDIDFSLFQHGDDWAKCMKPWNN</sequence>
<dbReference type="CDD" id="cd00030">
    <property type="entry name" value="C2"/>
    <property type="match status" value="1"/>
</dbReference>
<keyword evidence="2" id="KW-0677">Repeat</keyword>
<feature type="repeat" description="WD" evidence="3">
    <location>
        <begin position="1420"/>
        <end position="1461"/>
    </location>
</feature>
<evidence type="ECO:0000256" key="1">
    <source>
        <dbReference type="ARBA" id="ARBA00022574"/>
    </source>
</evidence>
<feature type="repeat" description="WD" evidence="3">
    <location>
        <begin position="1334"/>
        <end position="1368"/>
    </location>
</feature>
<feature type="repeat" description="WD" evidence="3">
    <location>
        <begin position="1160"/>
        <end position="1201"/>
    </location>
</feature>
<dbReference type="EMBL" id="KV419436">
    <property type="protein sequence ID" value="KZS88515.1"/>
    <property type="molecule type" value="Genomic_DNA"/>
</dbReference>
<dbReference type="SUPFAM" id="SSF50998">
    <property type="entry name" value="Quinoprotein alcohol dehydrogenase-like"/>
    <property type="match status" value="1"/>
</dbReference>
<dbReference type="CDD" id="cd00200">
    <property type="entry name" value="WD40"/>
    <property type="match status" value="2"/>
</dbReference>
<dbReference type="InterPro" id="IPR035892">
    <property type="entry name" value="C2_domain_sf"/>
</dbReference>
<dbReference type="SUPFAM" id="SSF50978">
    <property type="entry name" value="WD40 repeat-like"/>
    <property type="match status" value="1"/>
</dbReference>
<feature type="repeat" description="WD" evidence="3">
    <location>
        <begin position="1509"/>
        <end position="1550"/>
    </location>
</feature>
<keyword evidence="6" id="KW-1185">Reference proteome</keyword>
<dbReference type="PROSITE" id="PS00678">
    <property type="entry name" value="WD_REPEATS_1"/>
    <property type="match status" value="4"/>
</dbReference>
<dbReference type="PRINTS" id="PR00320">
    <property type="entry name" value="GPROTEINBRPT"/>
</dbReference>
<dbReference type="Pfam" id="PF24883">
    <property type="entry name" value="NPHP3_N"/>
    <property type="match status" value="1"/>
</dbReference>
<evidence type="ECO:0000313" key="6">
    <source>
        <dbReference type="Proteomes" id="UP000076722"/>
    </source>
</evidence>
<feature type="repeat" description="WD" evidence="3">
    <location>
        <begin position="1463"/>
        <end position="1495"/>
    </location>
</feature>
<reference evidence="5 6" key="1">
    <citation type="journal article" date="2016" name="Mol. Biol. Evol.">
        <title>Comparative Genomics of Early-Diverging Mushroom-Forming Fungi Provides Insights into the Origins of Lignocellulose Decay Capabilities.</title>
        <authorList>
            <person name="Nagy L.G."/>
            <person name="Riley R."/>
            <person name="Tritt A."/>
            <person name="Adam C."/>
            <person name="Daum C."/>
            <person name="Floudas D."/>
            <person name="Sun H."/>
            <person name="Yadav J.S."/>
            <person name="Pangilinan J."/>
            <person name="Larsson K.H."/>
            <person name="Matsuura K."/>
            <person name="Barry K."/>
            <person name="Labutti K."/>
            <person name="Kuo R."/>
            <person name="Ohm R.A."/>
            <person name="Bhattacharya S.S."/>
            <person name="Shirouzu T."/>
            <person name="Yoshinaga Y."/>
            <person name="Martin F.M."/>
            <person name="Grigoriev I.V."/>
            <person name="Hibbett D.S."/>
        </authorList>
    </citation>
    <scope>NUCLEOTIDE SEQUENCE [LARGE SCALE GENOMIC DNA]</scope>
    <source>
        <strain evidence="5 6">HHB9708</strain>
    </source>
</reference>
<dbReference type="STRING" id="1314777.A0A164P9Z9"/>
<dbReference type="PANTHER" id="PTHR19848">
    <property type="entry name" value="WD40 REPEAT PROTEIN"/>
    <property type="match status" value="1"/>
</dbReference>
<dbReference type="InterPro" id="IPR015943">
    <property type="entry name" value="WD40/YVTN_repeat-like_dom_sf"/>
</dbReference>
<dbReference type="Proteomes" id="UP000076722">
    <property type="component" value="Unassembled WGS sequence"/>
</dbReference>
<evidence type="ECO:0000259" key="4">
    <source>
        <dbReference type="Pfam" id="PF24883"/>
    </source>
</evidence>
<feature type="repeat" description="WD" evidence="3">
    <location>
        <begin position="1552"/>
        <end position="1592"/>
    </location>
</feature>
<dbReference type="Gene3D" id="3.40.50.300">
    <property type="entry name" value="P-loop containing nucleotide triphosphate hydrolases"/>
    <property type="match status" value="1"/>
</dbReference>
<name>A0A164P9Z9_9AGAM</name>
<protein>
    <submittedName>
        <fullName evidence="5">WD40 repeat-like protein</fullName>
    </submittedName>
</protein>
<evidence type="ECO:0000256" key="3">
    <source>
        <dbReference type="PROSITE-ProRule" id="PRU00221"/>
    </source>
</evidence>
<keyword evidence="1 3" id="KW-0853">WD repeat</keyword>
<proteinExistence type="predicted"/>
<dbReference type="PROSITE" id="PS50082">
    <property type="entry name" value="WD_REPEATS_2"/>
    <property type="match status" value="10"/>
</dbReference>
<dbReference type="InterPro" id="IPR011047">
    <property type="entry name" value="Quinoprotein_ADH-like_sf"/>
</dbReference>